<proteinExistence type="predicted"/>
<evidence type="ECO:0000313" key="2">
    <source>
        <dbReference type="Proteomes" id="UP000479526"/>
    </source>
</evidence>
<accession>A0A7C9J3B7</accession>
<sequence>MSSFLADVEADPAEAEVDLKEFGYVMNATRFWGYRPEVAEGIFGLAREVTRGMPLRLRGIMVAACAVAYGNSYCALSWGNKLAVWADPETAVSVLTGSDADLTEAERAVAAWTRKITRRPHATTEADVGELRAAGFTDAQIFDITTFVALRIAFSTVNDALGLRPDAQLRTTTPEGILAAVDFGRPIAD</sequence>
<reference evidence="1 2" key="1">
    <citation type="submission" date="2020-01" db="EMBL/GenBank/DDBJ databases">
        <title>Herbidospora sp. NEAU-GS84 nov., a novel actinomycete isolated from soil.</title>
        <authorList>
            <person name="Han L."/>
        </authorList>
    </citation>
    <scope>NUCLEOTIDE SEQUENCE [LARGE SCALE GENOMIC DNA]</scope>
    <source>
        <strain evidence="1 2">NEAU-GS84</strain>
    </source>
</reference>
<evidence type="ECO:0000313" key="1">
    <source>
        <dbReference type="EMBL" id="NAS23486.1"/>
    </source>
</evidence>
<dbReference type="EMBL" id="WXEW01000005">
    <property type="protein sequence ID" value="NAS23486.1"/>
    <property type="molecule type" value="Genomic_DNA"/>
</dbReference>
<dbReference type="RefSeq" id="WP_161480771.1">
    <property type="nucleotide sequence ID" value="NZ_WXEW01000005.1"/>
</dbReference>
<protein>
    <recommendedName>
        <fullName evidence="3">Carboxymuconolactone decarboxylase family protein</fullName>
    </recommendedName>
</protein>
<dbReference type="AlphaFoldDB" id="A0A7C9J3B7"/>
<dbReference type="Gene3D" id="1.20.1290.10">
    <property type="entry name" value="AhpD-like"/>
    <property type="match status" value="1"/>
</dbReference>
<dbReference type="Proteomes" id="UP000479526">
    <property type="component" value="Unassembled WGS sequence"/>
</dbReference>
<dbReference type="PANTHER" id="PTHR35446:SF2">
    <property type="entry name" value="CARBOXYMUCONOLACTONE DECARBOXYLASE-LIKE DOMAIN-CONTAINING PROTEIN"/>
    <property type="match status" value="1"/>
</dbReference>
<dbReference type="SUPFAM" id="SSF69118">
    <property type="entry name" value="AhpD-like"/>
    <property type="match status" value="1"/>
</dbReference>
<gene>
    <name evidence="1" type="ORF">GT755_17520</name>
</gene>
<dbReference type="PANTHER" id="PTHR35446">
    <property type="entry name" value="SI:CH211-175M2.5"/>
    <property type="match status" value="1"/>
</dbReference>
<keyword evidence="2" id="KW-1185">Reference proteome</keyword>
<evidence type="ECO:0008006" key="3">
    <source>
        <dbReference type="Google" id="ProtNLM"/>
    </source>
</evidence>
<comment type="caution">
    <text evidence="1">The sequence shown here is derived from an EMBL/GenBank/DDBJ whole genome shotgun (WGS) entry which is preliminary data.</text>
</comment>
<dbReference type="InterPro" id="IPR029032">
    <property type="entry name" value="AhpD-like"/>
</dbReference>
<name>A0A7C9J3B7_9ACTN</name>
<organism evidence="1 2">
    <name type="scientific">Herbidospora solisilvae</name>
    <dbReference type="NCBI Taxonomy" id="2696284"/>
    <lineage>
        <taxon>Bacteria</taxon>
        <taxon>Bacillati</taxon>
        <taxon>Actinomycetota</taxon>
        <taxon>Actinomycetes</taxon>
        <taxon>Streptosporangiales</taxon>
        <taxon>Streptosporangiaceae</taxon>
        <taxon>Herbidospora</taxon>
    </lineage>
</organism>